<dbReference type="InterPro" id="IPR050363">
    <property type="entry name" value="MIP/Aquaporin"/>
</dbReference>
<evidence type="ECO:0000256" key="9">
    <source>
        <dbReference type="SAM" id="MobiDB-lite"/>
    </source>
</evidence>
<organism evidence="11 12">
    <name type="scientific">Pholiota conissans</name>
    <dbReference type="NCBI Taxonomy" id="109636"/>
    <lineage>
        <taxon>Eukaryota</taxon>
        <taxon>Fungi</taxon>
        <taxon>Dikarya</taxon>
        <taxon>Basidiomycota</taxon>
        <taxon>Agaricomycotina</taxon>
        <taxon>Agaricomycetes</taxon>
        <taxon>Agaricomycetidae</taxon>
        <taxon>Agaricales</taxon>
        <taxon>Agaricineae</taxon>
        <taxon>Strophariaceae</taxon>
        <taxon>Pholiota</taxon>
    </lineage>
</organism>
<evidence type="ECO:0000256" key="4">
    <source>
        <dbReference type="ARBA" id="ARBA00022692"/>
    </source>
</evidence>
<feature type="transmembrane region" description="Helical" evidence="10">
    <location>
        <begin position="118"/>
        <end position="137"/>
    </location>
</feature>
<dbReference type="AlphaFoldDB" id="A0A9P6CYR6"/>
<dbReference type="InterPro" id="IPR023271">
    <property type="entry name" value="Aquaporin-like"/>
</dbReference>
<evidence type="ECO:0000256" key="5">
    <source>
        <dbReference type="ARBA" id="ARBA00022737"/>
    </source>
</evidence>
<dbReference type="Gene3D" id="1.20.1080.10">
    <property type="entry name" value="Glycerol uptake facilitator protein"/>
    <property type="match status" value="1"/>
</dbReference>
<evidence type="ECO:0000256" key="8">
    <source>
        <dbReference type="RuleBase" id="RU000477"/>
    </source>
</evidence>
<keyword evidence="3 8" id="KW-0813">Transport</keyword>
<keyword evidence="5" id="KW-0677">Repeat</keyword>
<dbReference type="PRINTS" id="PR00783">
    <property type="entry name" value="MINTRINSICP"/>
</dbReference>
<dbReference type="Proteomes" id="UP000807469">
    <property type="component" value="Unassembled WGS sequence"/>
</dbReference>
<evidence type="ECO:0000313" key="11">
    <source>
        <dbReference type="EMBL" id="KAF9484372.1"/>
    </source>
</evidence>
<keyword evidence="7 10" id="KW-0472">Membrane</keyword>
<gene>
    <name evidence="11" type="ORF">BDN70DRAFT_872643</name>
</gene>
<comment type="subcellular location">
    <subcellularLocation>
        <location evidence="1">Membrane</location>
        <topology evidence="1">Multi-pass membrane protein</topology>
    </subcellularLocation>
</comment>
<feature type="region of interest" description="Disordered" evidence="9">
    <location>
        <begin position="313"/>
        <end position="343"/>
    </location>
</feature>
<dbReference type="SUPFAM" id="SSF81338">
    <property type="entry name" value="Aquaporin-like"/>
    <property type="match status" value="1"/>
</dbReference>
<dbReference type="OrthoDB" id="3222at2759"/>
<dbReference type="PANTHER" id="PTHR43829">
    <property type="entry name" value="AQUAPORIN OR AQUAGLYCEROPORIN RELATED"/>
    <property type="match status" value="1"/>
</dbReference>
<feature type="transmembrane region" description="Helical" evidence="10">
    <location>
        <begin position="73"/>
        <end position="97"/>
    </location>
</feature>
<evidence type="ECO:0000256" key="3">
    <source>
        <dbReference type="ARBA" id="ARBA00022448"/>
    </source>
</evidence>
<evidence type="ECO:0000256" key="7">
    <source>
        <dbReference type="ARBA" id="ARBA00023136"/>
    </source>
</evidence>
<protein>
    <submittedName>
        <fullName evidence="11">Aquaporin-like protein</fullName>
    </submittedName>
</protein>
<evidence type="ECO:0000256" key="10">
    <source>
        <dbReference type="SAM" id="Phobius"/>
    </source>
</evidence>
<comment type="similarity">
    <text evidence="2 8">Belongs to the MIP/aquaporin (TC 1.A.8) family.</text>
</comment>
<accession>A0A9P6CYR6</accession>
<proteinExistence type="inferred from homology"/>
<comment type="caution">
    <text evidence="11">The sequence shown here is derived from an EMBL/GenBank/DDBJ whole genome shotgun (WGS) entry which is preliminary data.</text>
</comment>
<keyword evidence="4 8" id="KW-0812">Transmembrane</keyword>
<dbReference type="GO" id="GO:0015254">
    <property type="term" value="F:glycerol channel activity"/>
    <property type="evidence" value="ECO:0007669"/>
    <property type="project" value="TreeGrafter"/>
</dbReference>
<dbReference type="GO" id="GO:0015250">
    <property type="term" value="F:water channel activity"/>
    <property type="evidence" value="ECO:0007669"/>
    <property type="project" value="TreeGrafter"/>
</dbReference>
<feature type="transmembrane region" description="Helical" evidence="10">
    <location>
        <begin position="186"/>
        <end position="205"/>
    </location>
</feature>
<evidence type="ECO:0000313" key="12">
    <source>
        <dbReference type="Proteomes" id="UP000807469"/>
    </source>
</evidence>
<dbReference type="EMBL" id="MU155144">
    <property type="protein sequence ID" value="KAF9484372.1"/>
    <property type="molecule type" value="Genomic_DNA"/>
</dbReference>
<dbReference type="PANTHER" id="PTHR43829:SF14">
    <property type="entry name" value="AQUAPORIN 3"/>
    <property type="match status" value="1"/>
</dbReference>
<evidence type="ECO:0000256" key="6">
    <source>
        <dbReference type="ARBA" id="ARBA00022989"/>
    </source>
</evidence>
<reference evidence="11" key="1">
    <citation type="submission" date="2020-11" db="EMBL/GenBank/DDBJ databases">
        <authorList>
            <consortium name="DOE Joint Genome Institute"/>
            <person name="Ahrendt S."/>
            <person name="Riley R."/>
            <person name="Andreopoulos W."/>
            <person name="Labutti K."/>
            <person name="Pangilinan J."/>
            <person name="Ruiz-Duenas F.J."/>
            <person name="Barrasa J.M."/>
            <person name="Sanchez-Garcia M."/>
            <person name="Camarero S."/>
            <person name="Miyauchi S."/>
            <person name="Serrano A."/>
            <person name="Linde D."/>
            <person name="Babiker R."/>
            <person name="Drula E."/>
            <person name="Ayuso-Fernandez I."/>
            <person name="Pacheco R."/>
            <person name="Padilla G."/>
            <person name="Ferreira P."/>
            <person name="Barriuso J."/>
            <person name="Kellner H."/>
            <person name="Castanera R."/>
            <person name="Alfaro M."/>
            <person name="Ramirez L."/>
            <person name="Pisabarro A.G."/>
            <person name="Kuo A."/>
            <person name="Tritt A."/>
            <person name="Lipzen A."/>
            <person name="He G."/>
            <person name="Yan M."/>
            <person name="Ng V."/>
            <person name="Cullen D."/>
            <person name="Martin F."/>
            <person name="Rosso M.-N."/>
            <person name="Henrissat B."/>
            <person name="Hibbett D."/>
            <person name="Martinez A.T."/>
            <person name="Grigoriev I.V."/>
        </authorList>
    </citation>
    <scope>NUCLEOTIDE SEQUENCE</scope>
    <source>
        <strain evidence="11">CIRM-BRFM 674</strain>
    </source>
</reference>
<evidence type="ECO:0000256" key="2">
    <source>
        <dbReference type="ARBA" id="ARBA00006175"/>
    </source>
</evidence>
<keyword evidence="6 10" id="KW-1133">Transmembrane helix</keyword>
<feature type="transmembrane region" description="Helical" evidence="10">
    <location>
        <begin position="34"/>
        <end position="53"/>
    </location>
</feature>
<feature type="transmembrane region" description="Helical" evidence="10">
    <location>
        <begin position="212"/>
        <end position="233"/>
    </location>
</feature>
<name>A0A9P6CYR6_9AGAR</name>
<sequence length="343" mass="37048">MSESGPVLHVRDLGQRPRIFTIWERKRNSKEVHWLMECFAEALGVFFYVYFGLGSQVGWVFGNLIKEEGISSIFQIGMAYTFGIIFAITVCASVSGGHFNPCVSIALAIFRGFPPLKALRYIIAQVLGSFIASLVVYNQWKALLDLAEAGVEAASPGTLEAILFTPNGPAGAFGNYMLPGQTLGRAFMNEFMNCAVIGLVIWACLDPSKITLPPVVSTFVVAFSYGASIWGFAVPGVSLNAARDVGARLGAMTIWGKAAGGTSGYSAISALTNIPATLFAILIYEIFLVDSDAVVSTEHIKFIRHHQNHARLAHEKPSSYDAETSSTEKPNVTTFENVSTSNV</sequence>
<dbReference type="InterPro" id="IPR000425">
    <property type="entry name" value="MIP"/>
</dbReference>
<evidence type="ECO:0000256" key="1">
    <source>
        <dbReference type="ARBA" id="ARBA00004141"/>
    </source>
</evidence>
<dbReference type="Pfam" id="PF00230">
    <property type="entry name" value="MIP"/>
    <property type="match status" value="1"/>
</dbReference>
<dbReference type="GO" id="GO:0005886">
    <property type="term" value="C:plasma membrane"/>
    <property type="evidence" value="ECO:0007669"/>
    <property type="project" value="TreeGrafter"/>
</dbReference>
<feature type="compositionally biased region" description="Polar residues" evidence="9">
    <location>
        <begin position="321"/>
        <end position="343"/>
    </location>
</feature>
<keyword evidence="12" id="KW-1185">Reference proteome</keyword>